<dbReference type="InterPro" id="IPR011032">
    <property type="entry name" value="GroES-like_sf"/>
</dbReference>
<dbReference type="Proteomes" id="UP000565711">
    <property type="component" value="Unassembled WGS sequence"/>
</dbReference>
<dbReference type="InterPro" id="IPR013149">
    <property type="entry name" value="ADH-like_C"/>
</dbReference>
<keyword evidence="3 6" id="KW-0479">Metal-binding</keyword>
<dbReference type="Pfam" id="PF00107">
    <property type="entry name" value="ADH_zinc_N"/>
    <property type="match status" value="1"/>
</dbReference>
<name>A0A846XR63_9NOCA</name>
<reference evidence="8 9" key="1">
    <citation type="submission" date="2020-04" db="EMBL/GenBank/DDBJ databases">
        <title>MicrobeNet Type strains.</title>
        <authorList>
            <person name="Nicholson A.C."/>
        </authorList>
    </citation>
    <scope>NUCLEOTIDE SEQUENCE [LARGE SCALE GENOMIC DNA]</scope>
    <source>
        <strain evidence="8 9">JCM 12354</strain>
    </source>
</reference>
<comment type="caution">
    <text evidence="8">The sequence shown here is derived from an EMBL/GenBank/DDBJ whole genome shotgun (WGS) entry which is preliminary data.</text>
</comment>
<comment type="similarity">
    <text evidence="2 6">Belongs to the zinc-containing alcohol dehydrogenase family.</text>
</comment>
<evidence type="ECO:0000256" key="2">
    <source>
        <dbReference type="ARBA" id="ARBA00008072"/>
    </source>
</evidence>
<evidence type="ECO:0000259" key="7">
    <source>
        <dbReference type="SMART" id="SM00829"/>
    </source>
</evidence>
<protein>
    <submittedName>
        <fullName evidence="8">NAD(P)-dependent alcohol dehydrogenase</fullName>
    </submittedName>
</protein>
<evidence type="ECO:0000313" key="9">
    <source>
        <dbReference type="Proteomes" id="UP000565711"/>
    </source>
</evidence>
<dbReference type="AlphaFoldDB" id="A0A846XR63"/>
<evidence type="ECO:0000256" key="4">
    <source>
        <dbReference type="ARBA" id="ARBA00022833"/>
    </source>
</evidence>
<dbReference type="InterPro" id="IPR002328">
    <property type="entry name" value="ADH_Zn_CS"/>
</dbReference>
<proteinExistence type="inferred from homology"/>
<dbReference type="GO" id="GO:0008270">
    <property type="term" value="F:zinc ion binding"/>
    <property type="evidence" value="ECO:0007669"/>
    <property type="project" value="InterPro"/>
</dbReference>
<dbReference type="EMBL" id="JAAXOP010000002">
    <property type="protein sequence ID" value="NKY49546.1"/>
    <property type="molecule type" value="Genomic_DNA"/>
</dbReference>
<dbReference type="InterPro" id="IPR013154">
    <property type="entry name" value="ADH-like_N"/>
</dbReference>
<evidence type="ECO:0000256" key="1">
    <source>
        <dbReference type="ARBA" id="ARBA00001947"/>
    </source>
</evidence>
<keyword evidence="9" id="KW-1185">Reference proteome</keyword>
<evidence type="ECO:0000313" key="8">
    <source>
        <dbReference type="EMBL" id="NKY49546.1"/>
    </source>
</evidence>
<keyword evidence="4 6" id="KW-0862">Zinc</keyword>
<accession>A0A846XR63</accession>
<evidence type="ECO:0000256" key="3">
    <source>
        <dbReference type="ARBA" id="ARBA00022723"/>
    </source>
</evidence>
<comment type="cofactor">
    <cofactor evidence="1 6">
        <name>Zn(2+)</name>
        <dbReference type="ChEBI" id="CHEBI:29105"/>
    </cofactor>
</comment>
<gene>
    <name evidence="8" type="ORF">HGA08_04875</name>
</gene>
<organism evidence="8 9">
    <name type="scientific">Nocardia vermiculata</name>
    <dbReference type="NCBI Taxonomy" id="257274"/>
    <lineage>
        <taxon>Bacteria</taxon>
        <taxon>Bacillati</taxon>
        <taxon>Actinomycetota</taxon>
        <taxon>Actinomycetes</taxon>
        <taxon>Mycobacteriales</taxon>
        <taxon>Nocardiaceae</taxon>
        <taxon>Nocardia</taxon>
    </lineage>
</organism>
<dbReference type="PANTHER" id="PTHR43350:SF21">
    <property type="entry name" value="S-NITROSOMYCOTHIOL REDUCTASE MSCR"/>
    <property type="match status" value="1"/>
</dbReference>
<dbReference type="SUPFAM" id="SSF51735">
    <property type="entry name" value="NAD(P)-binding Rossmann-fold domains"/>
    <property type="match status" value="1"/>
</dbReference>
<keyword evidence="5" id="KW-0560">Oxidoreductase</keyword>
<dbReference type="SUPFAM" id="SSF50129">
    <property type="entry name" value="GroES-like"/>
    <property type="match status" value="1"/>
</dbReference>
<dbReference type="Pfam" id="PF08240">
    <property type="entry name" value="ADH_N"/>
    <property type="match status" value="1"/>
</dbReference>
<dbReference type="Gene3D" id="3.90.180.10">
    <property type="entry name" value="Medium-chain alcohol dehydrogenases, catalytic domain"/>
    <property type="match status" value="1"/>
</dbReference>
<dbReference type="Gene3D" id="3.40.50.720">
    <property type="entry name" value="NAD(P)-binding Rossmann-like Domain"/>
    <property type="match status" value="1"/>
</dbReference>
<evidence type="ECO:0000256" key="6">
    <source>
        <dbReference type="RuleBase" id="RU361277"/>
    </source>
</evidence>
<sequence length="362" mass="36284">MEITAAVARGADAPFSIERLTLAAPGPGEVLVRIVASGICHSDLTAKQNFPAELPIVLGHEGAGIVEEVGSGVAGIEAGDHVIVTYSSCGACALCERGLPGYCDDWVVLNGGKYGPDSPLSGGGQPVVGAFFGQSSFASHILTGPRNLVVVDDDIDLALTAAFGCGIQTGAGTVANVLAPDSNSSVVIFGVGGVGMAGLMAAQALGAGTVIAVDLSESRLEIAKELGADAVIDGAAGDVAEQIKAATGGGATHALDTTGVEQVVANAIDALAPLGTLALVALGASSLPIEVAKLTGLGKSLRGSIEGDCDPQVFIPQLIDWYRQGRFPMDKLVRTYPFADINDAVAAAHSGAAVKPVLTFTS</sequence>
<dbReference type="CDD" id="cd08278">
    <property type="entry name" value="benzyl_alcohol_DH"/>
    <property type="match status" value="1"/>
</dbReference>
<dbReference type="PROSITE" id="PS00059">
    <property type="entry name" value="ADH_ZINC"/>
    <property type="match status" value="1"/>
</dbReference>
<dbReference type="SMART" id="SM00829">
    <property type="entry name" value="PKS_ER"/>
    <property type="match status" value="1"/>
</dbReference>
<dbReference type="PANTHER" id="PTHR43350">
    <property type="entry name" value="NAD-DEPENDENT ALCOHOL DEHYDROGENASE"/>
    <property type="match status" value="1"/>
</dbReference>
<dbReference type="InterPro" id="IPR020843">
    <property type="entry name" value="ER"/>
</dbReference>
<dbReference type="GO" id="GO:0016491">
    <property type="term" value="F:oxidoreductase activity"/>
    <property type="evidence" value="ECO:0007669"/>
    <property type="project" value="UniProtKB-KW"/>
</dbReference>
<dbReference type="InterPro" id="IPR036291">
    <property type="entry name" value="NAD(P)-bd_dom_sf"/>
</dbReference>
<dbReference type="RefSeq" id="WP_067867991.1">
    <property type="nucleotide sequence ID" value="NZ_JAAXOP010000002.1"/>
</dbReference>
<evidence type="ECO:0000256" key="5">
    <source>
        <dbReference type="ARBA" id="ARBA00023002"/>
    </source>
</evidence>
<feature type="domain" description="Enoyl reductase (ER)" evidence="7">
    <location>
        <begin position="10"/>
        <end position="358"/>
    </location>
</feature>